<feature type="domain" description="S-Me-THD-like C-terminal" evidence="2">
    <location>
        <begin position="171"/>
        <end position="360"/>
    </location>
</feature>
<feature type="domain" description="S-Me-THD N-terminal" evidence="1">
    <location>
        <begin position="11"/>
        <end position="167"/>
    </location>
</feature>
<evidence type="ECO:0000313" key="3">
    <source>
        <dbReference type="EMBL" id="SMY09860.1"/>
    </source>
</evidence>
<proteinExistence type="predicted"/>
<sequence>MSDTLREVTLEDLDAIEIGAAILGTGGGGNPYIGKLRCREELRKGRKIPVIPLNELPDDALVVSLGGIGAPVVGVEKIEEGEECLRALRAVEQEVGKKVDALISAEIGGANSMEPMLTAAQAGLPVVDGDGMGRAFPEMQMITWSIYGQRSTPAAMADEKGNIVVFRETPNDKWVEDLARASVVVMGAAAGLAQAPMRGEFVKRAAIPGTVTQAYNLGRAVLDANRDHRDPVQAVIDHEGGRLLMTAKIVDLERHLKGGFAVGHLSLEGYGAFAGDSGKINLQNEFLIFARNEVVEVCVPDLIVVLDADTGHPITTEMLRYGQRIAVLGLPCHALLRTPEALAVVGPAAFGYPEVEFVPMAAKGDAK</sequence>
<dbReference type="Pfam" id="PF06032">
    <property type="entry name" value="S-Me-THD_N"/>
    <property type="match status" value="1"/>
</dbReference>
<evidence type="ECO:0000313" key="4">
    <source>
        <dbReference type="Proteomes" id="UP000201613"/>
    </source>
</evidence>
<dbReference type="Gene3D" id="2.40.390.10">
    <property type="entry name" value="CV3147-like"/>
    <property type="match status" value="1"/>
</dbReference>
<accession>A0A238LLY6</accession>
<dbReference type="FunFam" id="3.40.1610.10:FF:000001">
    <property type="entry name" value="Hydantoinase, putative"/>
    <property type="match status" value="1"/>
</dbReference>
<evidence type="ECO:0008006" key="5">
    <source>
        <dbReference type="Google" id="ProtNLM"/>
    </source>
</evidence>
<organism evidence="3 4">
    <name type="scientific">Flavimaricola marinus</name>
    <dbReference type="NCBI Taxonomy" id="1819565"/>
    <lineage>
        <taxon>Bacteria</taxon>
        <taxon>Pseudomonadati</taxon>
        <taxon>Pseudomonadota</taxon>
        <taxon>Alphaproteobacteria</taxon>
        <taxon>Rhodobacterales</taxon>
        <taxon>Paracoccaceae</taxon>
        <taxon>Flavimaricola</taxon>
    </lineage>
</organism>
<dbReference type="AlphaFoldDB" id="A0A238LLY6"/>
<dbReference type="RefSeq" id="WP_093994029.1">
    <property type="nucleotide sequence ID" value="NZ_FXZK01000013.1"/>
</dbReference>
<dbReference type="InterPro" id="IPR048350">
    <property type="entry name" value="S-Me-THD-like_C"/>
</dbReference>
<dbReference type="InterPro" id="IPR010318">
    <property type="entry name" value="S-Me-THD_N"/>
</dbReference>
<protein>
    <recommendedName>
        <fullName evidence="5">Hydantoinase/oxoprolinase</fullName>
    </recommendedName>
</protein>
<dbReference type="EMBL" id="FXZK01000013">
    <property type="protein sequence ID" value="SMY09860.1"/>
    <property type="molecule type" value="Genomic_DNA"/>
</dbReference>
<keyword evidence="4" id="KW-1185">Reference proteome</keyword>
<reference evidence="3 4" key="1">
    <citation type="submission" date="2017-05" db="EMBL/GenBank/DDBJ databases">
        <authorList>
            <person name="Song R."/>
            <person name="Chenine A.L."/>
            <person name="Ruprecht R.M."/>
        </authorList>
    </citation>
    <scope>NUCLEOTIDE SEQUENCE [LARGE SCALE GENOMIC DNA]</scope>
    <source>
        <strain evidence="3 4">CECT 8899</strain>
    </source>
</reference>
<dbReference type="Gene3D" id="3.40.1610.10">
    <property type="entry name" value="CV3147-like domain"/>
    <property type="match status" value="1"/>
</dbReference>
<dbReference type="Proteomes" id="UP000201613">
    <property type="component" value="Unassembled WGS sequence"/>
</dbReference>
<dbReference type="InterPro" id="IPR027479">
    <property type="entry name" value="S-Me-THD_N_sf"/>
</dbReference>
<gene>
    <name evidence="3" type="ORF">LOM8899_04032</name>
</gene>
<dbReference type="InterPro" id="IPR024071">
    <property type="entry name" value="S-Me-THD_C_sf"/>
</dbReference>
<dbReference type="Pfam" id="PF20906">
    <property type="entry name" value="S-Me-THD_C"/>
    <property type="match status" value="1"/>
</dbReference>
<dbReference type="OrthoDB" id="7441206at2"/>
<evidence type="ECO:0000259" key="2">
    <source>
        <dbReference type="Pfam" id="PF20906"/>
    </source>
</evidence>
<dbReference type="SUPFAM" id="SSF160991">
    <property type="entry name" value="CV3147-like"/>
    <property type="match status" value="1"/>
</dbReference>
<evidence type="ECO:0000259" key="1">
    <source>
        <dbReference type="Pfam" id="PF06032"/>
    </source>
</evidence>
<name>A0A238LLY6_9RHOB</name>